<evidence type="ECO:0008006" key="4">
    <source>
        <dbReference type="Google" id="ProtNLM"/>
    </source>
</evidence>
<dbReference type="EMBL" id="BSOA01000049">
    <property type="protein sequence ID" value="GLQ90595.1"/>
    <property type="molecule type" value="Genomic_DNA"/>
</dbReference>
<evidence type="ECO:0000256" key="1">
    <source>
        <dbReference type="SAM" id="Phobius"/>
    </source>
</evidence>
<name>A0ABQ5XFX3_9GAMM</name>
<evidence type="ECO:0000313" key="3">
    <source>
        <dbReference type="Proteomes" id="UP001156627"/>
    </source>
</evidence>
<organism evidence="2 3">
    <name type="scientific">Dyella flagellata</name>
    <dbReference type="NCBI Taxonomy" id="1867833"/>
    <lineage>
        <taxon>Bacteria</taxon>
        <taxon>Pseudomonadati</taxon>
        <taxon>Pseudomonadota</taxon>
        <taxon>Gammaproteobacteria</taxon>
        <taxon>Lysobacterales</taxon>
        <taxon>Rhodanobacteraceae</taxon>
        <taxon>Dyella</taxon>
    </lineage>
</organism>
<sequence length="519" mass="56255">MPSSQQIPAGSKQLFGILFTGYLLFVLYPILRADRPFNDDMARMLSGAYSWNDNGRPLTTALMRLLEGNLPRLVDFAPMPQILAIALLALAGMLIARRYAIQSPWLAALLVLPLGAQPFFLENLSFRFDAVAMGASVLLAVLPVSVCRDNLRGFALGALALLGCLCSYQPCLNVFLIFVLLDLVAAQARDETPARVARLAAFYVGEALLAVLIYQWKVAPSIKDWIHEHSQMIHSPQQWDVVVANAKNMSAFLLHALARRWTPVLVWLLALTALAPVAVGLSYAFASSAKRTRPVWVKCGLALFPLLLPFVALACVAGPMLLLVSPILSPRVFPGVGALMCASLIALHVALRKWGPGWGNGLCYTVAGVWTLGMFCFANIYGNASTAQKQYETQIASQLANDLAELKQKQGINSFLMDGSAGLSPLSAHAAEIFPVLNNLIPPYLMGNDFQSRHFVKLFGTGLDEARENPAGNAAADALLLRACDAPVLYTRNRYVLRVVDTTAVVTFPGGRPLSCPHG</sequence>
<feature type="transmembrane region" description="Helical" evidence="1">
    <location>
        <begin position="332"/>
        <end position="350"/>
    </location>
</feature>
<keyword evidence="1" id="KW-1133">Transmembrane helix</keyword>
<proteinExistence type="predicted"/>
<feature type="transmembrane region" description="Helical" evidence="1">
    <location>
        <begin position="200"/>
        <end position="218"/>
    </location>
</feature>
<feature type="transmembrane region" description="Helical" evidence="1">
    <location>
        <begin position="103"/>
        <end position="120"/>
    </location>
</feature>
<feature type="transmembrane region" description="Helical" evidence="1">
    <location>
        <begin position="362"/>
        <end position="381"/>
    </location>
</feature>
<keyword evidence="1" id="KW-0812">Transmembrane</keyword>
<dbReference type="InterPro" id="IPR025686">
    <property type="entry name" value="Glucos_trans_II"/>
</dbReference>
<evidence type="ECO:0000313" key="2">
    <source>
        <dbReference type="EMBL" id="GLQ90595.1"/>
    </source>
</evidence>
<feature type="transmembrane region" description="Helical" evidence="1">
    <location>
        <begin position="76"/>
        <end position="96"/>
    </location>
</feature>
<dbReference type="RefSeq" id="WP_284333999.1">
    <property type="nucleotide sequence ID" value="NZ_BSOA01000049.1"/>
</dbReference>
<feature type="transmembrane region" description="Helical" evidence="1">
    <location>
        <begin position="12"/>
        <end position="31"/>
    </location>
</feature>
<feature type="transmembrane region" description="Helical" evidence="1">
    <location>
        <begin position="264"/>
        <end position="286"/>
    </location>
</feature>
<keyword evidence="3" id="KW-1185">Reference proteome</keyword>
<reference evidence="3" key="1">
    <citation type="journal article" date="2019" name="Int. J. Syst. Evol. Microbiol.">
        <title>The Global Catalogue of Microorganisms (GCM) 10K type strain sequencing project: providing services to taxonomists for standard genome sequencing and annotation.</title>
        <authorList>
            <consortium name="The Broad Institute Genomics Platform"/>
            <consortium name="The Broad Institute Genome Sequencing Center for Infectious Disease"/>
            <person name="Wu L."/>
            <person name="Ma J."/>
        </authorList>
    </citation>
    <scope>NUCLEOTIDE SEQUENCE [LARGE SCALE GENOMIC DNA]</scope>
    <source>
        <strain evidence="3">NBRC 111981</strain>
    </source>
</reference>
<feature type="transmembrane region" description="Helical" evidence="1">
    <location>
        <begin position="295"/>
        <end position="320"/>
    </location>
</feature>
<protein>
    <recommendedName>
        <fullName evidence="4">Glucosyl transferase GtrII</fullName>
    </recommendedName>
</protein>
<gene>
    <name evidence="2" type="ORF">GCM10007898_41710</name>
</gene>
<feature type="transmembrane region" description="Helical" evidence="1">
    <location>
        <begin position="154"/>
        <end position="180"/>
    </location>
</feature>
<dbReference type="Pfam" id="PF14264">
    <property type="entry name" value="Glucos_trans_II"/>
    <property type="match status" value="1"/>
</dbReference>
<accession>A0ABQ5XFX3</accession>
<dbReference type="Proteomes" id="UP001156627">
    <property type="component" value="Unassembled WGS sequence"/>
</dbReference>
<keyword evidence="1" id="KW-0472">Membrane</keyword>
<feature type="transmembrane region" description="Helical" evidence="1">
    <location>
        <begin position="126"/>
        <end position="147"/>
    </location>
</feature>
<comment type="caution">
    <text evidence="2">The sequence shown here is derived from an EMBL/GenBank/DDBJ whole genome shotgun (WGS) entry which is preliminary data.</text>
</comment>